<dbReference type="GO" id="GO:0005634">
    <property type="term" value="C:nucleus"/>
    <property type="evidence" value="ECO:0007669"/>
    <property type="project" value="UniProtKB-SubCell"/>
</dbReference>
<dbReference type="InterPro" id="IPR011990">
    <property type="entry name" value="TPR-like_helical_dom_sf"/>
</dbReference>
<dbReference type="GO" id="GO:0007059">
    <property type="term" value="P:chromosome segregation"/>
    <property type="evidence" value="ECO:0007669"/>
    <property type="project" value="UniProtKB-KW"/>
</dbReference>
<gene>
    <name evidence="8" type="ORF">DEBR0S1_10506G</name>
</gene>
<evidence type="ECO:0000313" key="8">
    <source>
        <dbReference type="EMBL" id="VUG16208.1"/>
    </source>
</evidence>
<proteinExistence type="inferred from homology"/>
<organism evidence="8 9">
    <name type="scientific">Dekkera bruxellensis</name>
    <name type="common">Brettanomyces custersii</name>
    <dbReference type="NCBI Taxonomy" id="5007"/>
    <lineage>
        <taxon>Eukaryota</taxon>
        <taxon>Fungi</taxon>
        <taxon>Dikarya</taxon>
        <taxon>Ascomycota</taxon>
        <taxon>Saccharomycotina</taxon>
        <taxon>Pichiomycetes</taxon>
        <taxon>Pichiales</taxon>
        <taxon>Pichiaceae</taxon>
        <taxon>Brettanomyces</taxon>
    </lineage>
</organism>
<evidence type="ECO:0000313" key="9">
    <source>
        <dbReference type="Proteomes" id="UP000478008"/>
    </source>
</evidence>
<dbReference type="Pfam" id="PF10345">
    <property type="entry name" value="Cohesin_load"/>
    <property type="match status" value="1"/>
</dbReference>
<dbReference type="AlphaFoldDB" id="A0A7D9GYL3"/>
<evidence type="ECO:0000256" key="4">
    <source>
        <dbReference type="ARBA" id="ARBA00022776"/>
    </source>
</evidence>
<name>A0A7D9GYL3_DEKBR</name>
<keyword evidence="9" id="KW-1185">Reference proteome</keyword>
<evidence type="ECO:0000256" key="5">
    <source>
        <dbReference type="ARBA" id="ARBA00022829"/>
    </source>
</evidence>
<evidence type="ECO:0000256" key="6">
    <source>
        <dbReference type="ARBA" id="ARBA00023242"/>
    </source>
</evidence>
<keyword evidence="6" id="KW-0539">Nucleus</keyword>
<evidence type="ECO:0000256" key="1">
    <source>
        <dbReference type="ARBA" id="ARBA00004123"/>
    </source>
</evidence>
<keyword evidence="4" id="KW-0498">Mitosis</keyword>
<accession>A0A7D9GYL3</accession>
<dbReference type="EMBL" id="CABFWN010000001">
    <property type="protein sequence ID" value="VUG16208.1"/>
    <property type="molecule type" value="Genomic_DNA"/>
</dbReference>
<keyword evidence="7" id="KW-0131">Cell cycle</keyword>
<evidence type="ECO:0000256" key="3">
    <source>
        <dbReference type="ARBA" id="ARBA00022618"/>
    </source>
</evidence>
<dbReference type="GO" id="GO:0007064">
    <property type="term" value="P:mitotic sister chromatid cohesion"/>
    <property type="evidence" value="ECO:0007669"/>
    <property type="project" value="InterPro"/>
</dbReference>
<dbReference type="SUPFAM" id="SSF48452">
    <property type="entry name" value="TPR-like"/>
    <property type="match status" value="1"/>
</dbReference>
<evidence type="ECO:0000256" key="2">
    <source>
        <dbReference type="ARBA" id="ARBA00008585"/>
    </source>
</evidence>
<comment type="similarity">
    <text evidence="2">Belongs to the SCC4/mau-2 family.</text>
</comment>
<evidence type="ECO:0000256" key="7">
    <source>
        <dbReference type="ARBA" id="ARBA00023306"/>
    </source>
</evidence>
<sequence>MPFDSQQKITLLINASDHLLENAHKFGYSTFKSQSRLNTYNRYIKSSLNCLITLVTTYKSSLDTSTESKLCYKLAQLLFSETSSFDLALEYCTRGIQICARSGDLYRTKIRLELLSFEIQYREDRSFGRKSTLKYLNTLFDQVPEFSPNLRSYLLFVKYRYFGMNFSEEQRITLLETCINDIAKLVNGENFSLYCLVQLEYVKELLNQHKPIGNIRAAFERLQYKLESDDALSCLLPVQIRASVLLLDFIILSQENNLEDSKSKIVIISGFIKKISQDPSSGWGQNLKFRIDIGLQDLHNHSFRMPLDVSWLTSKEFVALAYFYFGVSYLPKSWDGHNRTEKLLFRCQTILEKLDQERIGVISPVDMEKNVLSRRLMSLLINSYAILSSMQSGHLEERDVDNPFNKQIVQFIEDYDGSKFSSQELVVYHKMVPILFYLWALYYQQNGDFNRAKYYYLKVRELHSSIHNELSAEEFFSDSMLVTFLQLGSGLSGSMFESKGLKSELYVVCTLNLLSIVLYELFVLRENAVLQTDSGYKQYIGKLSDSLNLKDLLTKELQNIDISKKSSTTDKLLLRYTVLCLEYAADESKECLTDKDFQDIDEISHISPFLVSVMYYIAGKTFKFSRLRPEVDNINSRVKLFSKSYQESMKSLAHPNMIGYMSTLQIYSIIRSYRNYFDEKQLCAVEQQLKELRPMGREDSNVKQEK</sequence>
<keyword evidence="3" id="KW-0132">Cell division</keyword>
<comment type="subcellular location">
    <subcellularLocation>
        <location evidence="1">Nucleus</location>
    </subcellularLocation>
</comment>
<dbReference type="InterPro" id="IPR019440">
    <property type="entry name" value="MAU2"/>
</dbReference>
<keyword evidence="5" id="KW-0159">Chromosome partition</keyword>
<reference evidence="8 9" key="1">
    <citation type="submission" date="2019-07" db="EMBL/GenBank/DDBJ databases">
        <authorList>
            <person name="Friedrich A."/>
            <person name="Schacherer J."/>
        </authorList>
    </citation>
    <scope>NUCLEOTIDE SEQUENCE [LARGE SCALE GENOMIC DNA]</scope>
</reference>
<dbReference type="Proteomes" id="UP000478008">
    <property type="component" value="Unassembled WGS sequence"/>
</dbReference>
<dbReference type="GO" id="GO:0051301">
    <property type="term" value="P:cell division"/>
    <property type="evidence" value="ECO:0007669"/>
    <property type="project" value="UniProtKB-KW"/>
</dbReference>
<protein>
    <submittedName>
        <fullName evidence="8">DEBR0S1_10506g1_1</fullName>
    </submittedName>
</protein>